<proteinExistence type="predicted"/>
<dbReference type="Proteomes" id="UP001056120">
    <property type="component" value="Linkage Group LG10"/>
</dbReference>
<name>A0ACB9I0U7_9ASTR</name>
<evidence type="ECO:0000313" key="1">
    <source>
        <dbReference type="EMBL" id="KAI3800990.1"/>
    </source>
</evidence>
<protein>
    <submittedName>
        <fullName evidence="1">Uncharacterized protein</fullName>
    </submittedName>
</protein>
<keyword evidence="2" id="KW-1185">Reference proteome</keyword>
<evidence type="ECO:0000313" key="2">
    <source>
        <dbReference type="Proteomes" id="UP001056120"/>
    </source>
</evidence>
<accession>A0ACB9I0U7</accession>
<reference evidence="2" key="1">
    <citation type="journal article" date="2022" name="Mol. Ecol. Resour.">
        <title>The genomes of chicory, endive, great burdock and yacon provide insights into Asteraceae palaeo-polyploidization history and plant inulin production.</title>
        <authorList>
            <person name="Fan W."/>
            <person name="Wang S."/>
            <person name="Wang H."/>
            <person name="Wang A."/>
            <person name="Jiang F."/>
            <person name="Liu H."/>
            <person name="Zhao H."/>
            <person name="Xu D."/>
            <person name="Zhang Y."/>
        </authorList>
    </citation>
    <scope>NUCLEOTIDE SEQUENCE [LARGE SCALE GENOMIC DNA]</scope>
    <source>
        <strain evidence="2">cv. Yunnan</strain>
    </source>
</reference>
<comment type="caution">
    <text evidence="1">The sequence shown here is derived from an EMBL/GenBank/DDBJ whole genome shotgun (WGS) entry which is preliminary data.</text>
</comment>
<sequence>MAWWRRVRIRRRGEEDNGWWKKPMDTIISAFELLDTSIEDCSINMKILASRLDRFTDLKREVELKEKASKEAKEEAASSGLDIVAKVEALKQAKQRLKETNDMHARKVYAKRAVLAKDLKELQLRVSGVLNEGRRSLGVSDEMHRVLKMRLTKALKEKDLADKEKIENERLAQEALAFEESQMLKLVEESKRLKQEAVKNSELQDLFKERESVFNILHGDVSDIYQDINLFIDRLDQPVLRQTSSSLTSSLVPGHELQLKAVASNEAPKVTTKKHAQYVNGFVIPENERLLKIPDLALEKQVRNMNESSKVKVEPLVADITEVGHSMSTEGYVASAQTYTKQVAAPLTVRHDARKGPYQKSTKWRKKNAPQTIGSGEKMI</sequence>
<dbReference type="EMBL" id="CM042027">
    <property type="protein sequence ID" value="KAI3800990.1"/>
    <property type="molecule type" value="Genomic_DNA"/>
</dbReference>
<reference evidence="1 2" key="2">
    <citation type="journal article" date="2022" name="Mol. Ecol. Resour.">
        <title>The genomes of chicory, endive, great burdock and yacon provide insights into Asteraceae paleo-polyploidization history and plant inulin production.</title>
        <authorList>
            <person name="Fan W."/>
            <person name="Wang S."/>
            <person name="Wang H."/>
            <person name="Wang A."/>
            <person name="Jiang F."/>
            <person name="Liu H."/>
            <person name="Zhao H."/>
            <person name="Xu D."/>
            <person name="Zhang Y."/>
        </authorList>
    </citation>
    <scope>NUCLEOTIDE SEQUENCE [LARGE SCALE GENOMIC DNA]</scope>
    <source>
        <strain evidence="2">cv. Yunnan</strain>
        <tissue evidence="1">Leaves</tissue>
    </source>
</reference>
<gene>
    <name evidence="1" type="ORF">L1987_29090</name>
</gene>
<organism evidence="1 2">
    <name type="scientific">Smallanthus sonchifolius</name>
    <dbReference type="NCBI Taxonomy" id="185202"/>
    <lineage>
        <taxon>Eukaryota</taxon>
        <taxon>Viridiplantae</taxon>
        <taxon>Streptophyta</taxon>
        <taxon>Embryophyta</taxon>
        <taxon>Tracheophyta</taxon>
        <taxon>Spermatophyta</taxon>
        <taxon>Magnoliopsida</taxon>
        <taxon>eudicotyledons</taxon>
        <taxon>Gunneridae</taxon>
        <taxon>Pentapetalae</taxon>
        <taxon>asterids</taxon>
        <taxon>campanulids</taxon>
        <taxon>Asterales</taxon>
        <taxon>Asteraceae</taxon>
        <taxon>Asteroideae</taxon>
        <taxon>Heliantheae alliance</taxon>
        <taxon>Millerieae</taxon>
        <taxon>Smallanthus</taxon>
    </lineage>
</organism>